<feature type="transmembrane region" description="Helical" evidence="7">
    <location>
        <begin position="372"/>
        <end position="394"/>
    </location>
</feature>
<gene>
    <name evidence="9" type="ORF">Pmani_006264</name>
</gene>
<keyword evidence="4 7" id="KW-1133">Transmembrane helix</keyword>
<reference evidence="9" key="1">
    <citation type="submission" date="2023-11" db="EMBL/GenBank/DDBJ databases">
        <title>Genome assemblies of two species of porcelain crab, Petrolisthes cinctipes and Petrolisthes manimaculis (Anomura: Porcellanidae).</title>
        <authorList>
            <person name="Angst P."/>
        </authorList>
    </citation>
    <scope>NUCLEOTIDE SEQUENCE</scope>
    <source>
        <strain evidence="9">PB745_02</strain>
        <tissue evidence="9">Gill</tissue>
    </source>
</reference>
<dbReference type="Proteomes" id="UP001292094">
    <property type="component" value="Unassembled WGS sequence"/>
</dbReference>
<dbReference type="PANTHER" id="PTHR16172">
    <property type="entry name" value="MAJOR FACILITATOR SUPERFAMILY DOMAIN-CONTAINING PROTEIN 6-LIKE"/>
    <property type="match status" value="1"/>
</dbReference>
<evidence type="ECO:0000313" key="10">
    <source>
        <dbReference type="Proteomes" id="UP001292094"/>
    </source>
</evidence>
<evidence type="ECO:0000256" key="5">
    <source>
        <dbReference type="ARBA" id="ARBA00023136"/>
    </source>
</evidence>
<dbReference type="InterPro" id="IPR051717">
    <property type="entry name" value="MFS_MFSD6"/>
</dbReference>
<comment type="subcellular location">
    <subcellularLocation>
        <location evidence="1">Membrane</location>
        <topology evidence="1">Multi-pass membrane protein</topology>
    </subcellularLocation>
</comment>
<feature type="compositionally biased region" description="Basic and acidic residues" evidence="6">
    <location>
        <begin position="562"/>
        <end position="577"/>
    </location>
</feature>
<evidence type="ECO:0000259" key="8">
    <source>
        <dbReference type="Pfam" id="PF12832"/>
    </source>
</evidence>
<dbReference type="Gene3D" id="1.20.1250.20">
    <property type="entry name" value="MFS general substrate transporter like domains"/>
    <property type="match status" value="1"/>
</dbReference>
<feature type="transmembrane region" description="Helical" evidence="7">
    <location>
        <begin position="532"/>
        <end position="554"/>
    </location>
</feature>
<keyword evidence="3 7" id="KW-0812">Transmembrane</keyword>
<feature type="domain" description="Major facilitator superfamily associated" evidence="8">
    <location>
        <begin position="9"/>
        <end position="527"/>
    </location>
</feature>
<comment type="similarity">
    <text evidence="2">Belongs to the major facilitator superfamily. MFSD6 family.</text>
</comment>
<feature type="transmembrane region" description="Helical" evidence="7">
    <location>
        <begin position="439"/>
        <end position="461"/>
    </location>
</feature>
<feature type="transmembrane region" description="Helical" evidence="7">
    <location>
        <begin position="12"/>
        <end position="36"/>
    </location>
</feature>
<evidence type="ECO:0000256" key="6">
    <source>
        <dbReference type="SAM" id="MobiDB-lite"/>
    </source>
</evidence>
<feature type="region of interest" description="Disordered" evidence="6">
    <location>
        <begin position="562"/>
        <end position="592"/>
    </location>
</feature>
<dbReference type="AlphaFoldDB" id="A0AAE1UFW0"/>
<feature type="transmembrane region" description="Helical" evidence="7">
    <location>
        <begin position="48"/>
        <end position="68"/>
    </location>
</feature>
<evidence type="ECO:0000256" key="2">
    <source>
        <dbReference type="ARBA" id="ARBA00005241"/>
    </source>
</evidence>
<dbReference type="SUPFAM" id="SSF103473">
    <property type="entry name" value="MFS general substrate transporter"/>
    <property type="match status" value="1"/>
</dbReference>
<feature type="transmembrane region" description="Helical" evidence="7">
    <location>
        <begin position="329"/>
        <end position="351"/>
    </location>
</feature>
<dbReference type="GO" id="GO:0016020">
    <property type="term" value="C:membrane"/>
    <property type="evidence" value="ECO:0007669"/>
    <property type="project" value="UniProtKB-SubCell"/>
</dbReference>
<evidence type="ECO:0000256" key="7">
    <source>
        <dbReference type="SAM" id="Phobius"/>
    </source>
</evidence>
<accession>A0AAE1UFW0</accession>
<sequence>MPFVFVVGTQLGIPVFVTGVLTSASLMTVVVLKPIVAAMSDSFPACRPAIFLFTVILMVASLSSIYFIPPMKEPIVLEGTLVKAQHKVIKGQGQDVIPKPGSHGRVDTPPQQLLFWTEDDGRCFVEEGWECKASCLSPDTCLTYTTTTTTTTTTTDRGIPNPIATNYTSYGTSNIGSTSEFANNTTLFTDRFQATAIGTSDDFTVMSGHKGGSGGKLYRLQGVNISQDLISTDIRVECGGGQRGGGECRGVWTLWQFWVFAFLLLLGTVAFKTCISINDAITVDTIGPDGDYGIQRAFGTVGWGTVGMLSGVMIDWWSGSSLVQDYTPAFLICFVLGAADVVISSTAIKVPKIQTETNLLRKVLPILRQPRFIVFCVFVILSGAFNLISNSFIFVMQEDMLKGTSAMKSIKLIHGLTLLAPRPRDIQEWFMRKLGAHYVFSLTFCLFILRLFGLGVAGYYWPVWMTLVVELLNGPCYGLSYTAIVIYSSQISPPGTSTTVQSLTNLCYESFGFAGGMLGGGVLYSSLGGPKMYMVCGGVAVVTFVLHLLSLWIFPPPSADENAKKFNSPEEEQLKKEEDEEGSPRLQQGHMHETLRAQQQLLHQSFILDTKQGVKEGEQRLETALRRC</sequence>
<evidence type="ECO:0000256" key="3">
    <source>
        <dbReference type="ARBA" id="ARBA00022692"/>
    </source>
</evidence>
<dbReference type="Pfam" id="PF12832">
    <property type="entry name" value="MFS_1_like"/>
    <property type="match status" value="1"/>
</dbReference>
<evidence type="ECO:0000313" key="9">
    <source>
        <dbReference type="EMBL" id="KAK4323028.1"/>
    </source>
</evidence>
<protein>
    <recommendedName>
        <fullName evidence="8">Major facilitator superfamily associated domain-containing protein</fullName>
    </recommendedName>
</protein>
<name>A0AAE1UFW0_9EUCA</name>
<dbReference type="InterPro" id="IPR024989">
    <property type="entry name" value="MFS_assoc_dom"/>
</dbReference>
<dbReference type="EMBL" id="JAWZYT010000478">
    <property type="protein sequence ID" value="KAK4323028.1"/>
    <property type="molecule type" value="Genomic_DNA"/>
</dbReference>
<keyword evidence="10" id="KW-1185">Reference proteome</keyword>
<comment type="caution">
    <text evidence="9">The sequence shown here is derived from an EMBL/GenBank/DDBJ whole genome shotgun (WGS) entry which is preliminary data.</text>
</comment>
<keyword evidence="5 7" id="KW-0472">Membrane</keyword>
<evidence type="ECO:0000256" key="1">
    <source>
        <dbReference type="ARBA" id="ARBA00004141"/>
    </source>
</evidence>
<evidence type="ECO:0000256" key="4">
    <source>
        <dbReference type="ARBA" id="ARBA00022989"/>
    </source>
</evidence>
<feature type="transmembrane region" description="Helical" evidence="7">
    <location>
        <begin position="296"/>
        <end position="317"/>
    </location>
</feature>
<dbReference type="PANTHER" id="PTHR16172:SF37">
    <property type="entry name" value="RE36877P"/>
    <property type="match status" value="1"/>
</dbReference>
<dbReference type="InterPro" id="IPR036259">
    <property type="entry name" value="MFS_trans_sf"/>
</dbReference>
<organism evidence="9 10">
    <name type="scientific">Petrolisthes manimaculis</name>
    <dbReference type="NCBI Taxonomy" id="1843537"/>
    <lineage>
        <taxon>Eukaryota</taxon>
        <taxon>Metazoa</taxon>
        <taxon>Ecdysozoa</taxon>
        <taxon>Arthropoda</taxon>
        <taxon>Crustacea</taxon>
        <taxon>Multicrustacea</taxon>
        <taxon>Malacostraca</taxon>
        <taxon>Eumalacostraca</taxon>
        <taxon>Eucarida</taxon>
        <taxon>Decapoda</taxon>
        <taxon>Pleocyemata</taxon>
        <taxon>Anomura</taxon>
        <taxon>Galatheoidea</taxon>
        <taxon>Porcellanidae</taxon>
        <taxon>Petrolisthes</taxon>
    </lineage>
</organism>
<proteinExistence type="inferred from homology"/>
<feature type="transmembrane region" description="Helical" evidence="7">
    <location>
        <begin position="255"/>
        <end position="275"/>
    </location>
</feature>